<keyword evidence="7" id="KW-1185">Reference proteome</keyword>
<dbReference type="Proteomes" id="UP000314983">
    <property type="component" value="Chromosome 15"/>
</dbReference>
<dbReference type="STRING" id="8005.ENSEEEP00000038098"/>
<evidence type="ECO:0000256" key="1">
    <source>
        <dbReference type="ARBA" id="ARBA00004123"/>
    </source>
</evidence>
<evidence type="ECO:0000256" key="5">
    <source>
        <dbReference type="ARBA" id="ARBA00023242"/>
    </source>
</evidence>
<reference evidence="6" key="5">
    <citation type="submission" date="2025-09" db="UniProtKB">
        <authorList>
            <consortium name="Ensembl"/>
        </authorList>
    </citation>
    <scope>IDENTIFICATION</scope>
</reference>
<dbReference type="InterPro" id="IPR053719">
    <property type="entry name" value="Lipogen_MT_Stabilize_sf"/>
</dbReference>
<reference evidence="7" key="2">
    <citation type="journal article" date="2017" name="Sci. Adv.">
        <title>A tail of two voltages: Proteomic comparison of the three electric organs of the electric eel.</title>
        <authorList>
            <person name="Traeger L.L."/>
            <person name="Sabat G."/>
            <person name="Barrett-Wilt G.A."/>
            <person name="Wells G.B."/>
            <person name="Sussman M.R."/>
        </authorList>
    </citation>
    <scope>NUCLEOTIDE SEQUENCE [LARGE SCALE GENOMIC DNA]</scope>
</reference>
<evidence type="ECO:0000256" key="2">
    <source>
        <dbReference type="ARBA" id="ARBA00004496"/>
    </source>
</evidence>
<dbReference type="InterPro" id="IPR009786">
    <property type="entry name" value="Spot_14"/>
</dbReference>
<dbReference type="Ensembl" id="ENSEEET00000038540.2">
    <property type="protein sequence ID" value="ENSEEEP00000038098.2"/>
    <property type="gene ID" value="ENSEEEG00000018103.2"/>
</dbReference>
<comment type="subcellular location">
    <subcellularLocation>
        <location evidence="2">Cytoplasm</location>
    </subcellularLocation>
    <subcellularLocation>
        <location evidence="1">Nucleus</location>
    </subcellularLocation>
</comment>
<evidence type="ECO:0000313" key="6">
    <source>
        <dbReference type="Ensembl" id="ENSEEEP00000038098.2"/>
    </source>
</evidence>
<sequence length="140" mass="15512">DLPLGDGYNQTHRSLTLALKHYGTAVRNMEQTVLLPSLLRDVPADDSLDGQAAESSRDLYDCYHLLKAIRNAVESGLVSADDSNAKEHVALRRSLEALPNMDPEAFFHFHLRGLFSLMSSLTKKSQDLTDKYLNIVGIGN</sequence>
<evidence type="ECO:0000313" key="7">
    <source>
        <dbReference type="Proteomes" id="UP000314983"/>
    </source>
</evidence>
<dbReference type="GO" id="GO:0005829">
    <property type="term" value="C:cytosol"/>
    <property type="evidence" value="ECO:0007669"/>
    <property type="project" value="TreeGrafter"/>
</dbReference>
<keyword evidence="5" id="KW-0539">Nucleus</keyword>
<dbReference type="GeneTree" id="ENSGT00500000044890"/>
<proteinExistence type="inferred from homology"/>
<dbReference type="GO" id="GO:0046890">
    <property type="term" value="P:regulation of lipid biosynthetic process"/>
    <property type="evidence" value="ECO:0007669"/>
    <property type="project" value="TreeGrafter"/>
</dbReference>
<reference evidence="7" key="1">
    <citation type="journal article" date="2014" name="Science">
        <title>Nonhuman genetics. Genomic basis for the convergent evolution of electric organs.</title>
        <authorList>
            <person name="Gallant J.R."/>
            <person name="Traeger L.L."/>
            <person name="Volkening J.D."/>
            <person name="Moffett H."/>
            <person name="Chen P.H."/>
            <person name="Novina C.D."/>
            <person name="Phillips G.N.Jr."/>
            <person name="Anand R."/>
            <person name="Wells G.B."/>
            <person name="Pinch M."/>
            <person name="Guth R."/>
            <person name="Unguez G.A."/>
            <person name="Albert J.S."/>
            <person name="Zakon H.H."/>
            <person name="Samanta M.P."/>
            <person name="Sussman M.R."/>
        </authorList>
    </citation>
    <scope>NUCLEOTIDE SEQUENCE [LARGE SCALE GENOMIC DNA]</scope>
</reference>
<dbReference type="Gene3D" id="6.10.140.1610">
    <property type="match status" value="1"/>
</dbReference>
<dbReference type="OMA" id="YMDIIGV"/>
<reference evidence="6" key="3">
    <citation type="submission" date="2020-05" db="EMBL/GenBank/DDBJ databases">
        <title>Electrophorus electricus (electric eel) genome, fEleEle1, primary haplotype.</title>
        <authorList>
            <person name="Myers G."/>
            <person name="Meyer A."/>
            <person name="Fedrigo O."/>
            <person name="Formenti G."/>
            <person name="Rhie A."/>
            <person name="Tracey A."/>
            <person name="Sims Y."/>
            <person name="Jarvis E.D."/>
        </authorList>
    </citation>
    <scope>NUCLEOTIDE SEQUENCE [LARGE SCALE GENOMIC DNA]</scope>
</reference>
<reference evidence="6" key="4">
    <citation type="submission" date="2025-08" db="UniProtKB">
        <authorList>
            <consortium name="Ensembl"/>
        </authorList>
    </citation>
    <scope>IDENTIFICATION</scope>
</reference>
<evidence type="ECO:0008006" key="8">
    <source>
        <dbReference type="Google" id="ProtNLM"/>
    </source>
</evidence>
<protein>
    <recommendedName>
        <fullName evidence="8">Thyroid hormone responsive</fullName>
    </recommendedName>
</protein>
<organism evidence="6 7">
    <name type="scientific">Electrophorus electricus</name>
    <name type="common">Electric eel</name>
    <name type="synonym">Gymnotus electricus</name>
    <dbReference type="NCBI Taxonomy" id="8005"/>
    <lineage>
        <taxon>Eukaryota</taxon>
        <taxon>Metazoa</taxon>
        <taxon>Chordata</taxon>
        <taxon>Craniata</taxon>
        <taxon>Vertebrata</taxon>
        <taxon>Euteleostomi</taxon>
        <taxon>Actinopterygii</taxon>
        <taxon>Neopterygii</taxon>
        <taxon>Teleostei</taxon>
        <taxon>Ostariophysi</taxon>
        <taxon>Gymnotiformes</taxon>
        <taxon>Gymnotoidei</taxon>
        <taxon>Gymnotidae</taxon>
        <taxon>Electrophorus</taxon>
    </lineage>
</organism>
<dbReference type="AlphaFoldDB" id="A0A4W4GIX2"/>
<dbReference type="Pfam" id="PF07084">
    <property type="entry name" value="Spot_14"/>
    <property type="match status" value="1"/>
</dbReference>
<dbReference type="PANTHER" id="PTHR14315:SF20">
    <property type="entry name" value="SIMILAR TO VERTEBRATE MID1 INTERACTING-LIKE PROTEIN"/>
    <property type="match status" value="1"/>
</dbReference>
<dbReference type="PANTHER" id="PTHR14315">
    <property type="entry name" value="SPOT14 FAMILY MEMBER"/>
    <property type="match status" value="1"/>
</dbReference>
<dbReference type="GO" id="GO:0005634">
    <property type="term" value="C:nucleus"/>
    <property type="evidence" value="ECO:0007669"/>
    <property type="project" value="UniProtKB-SubCell"/>
</dbReference>
<evidence type="ECO:0000256" key="4">
    <source>
        <dbReference type="ARBA" id="ARBA00022490"/>
    </source>
</evidence>
<evidence type="ECO:0000256" key="3">
    <source>
        <dbReference type="ARBA" id="ARBA00009488"/>
    </source>
</evidence>
<name>A0A4W4GIX2_ELEEL</name>
<keyword evidence="4" id="KW-0963">Cytoplasm</keyword>
<accession>A0A4W4GIX2</accession>
<comment type="similarity">
    <text evidence="3">Belongs to the SPOT14 family.</text>
</comment>
<gene>
    <name evidence="6" type="primary">THRSP</name>
</gene>